<name>V6M670_9BACL</name>
<reference evidence="1 2" key="1">
    <citation type="journal article" date="2014" name="Genome Announc.">
        <title>Draft Genome Sequence of Brevibacillus panacihumi Strain W25, a Halotolerant Hydrocarbon-Degrading Bacterium.</title>
        <authorList>
            <person name="Wang X."/>
            <person name="Jin D."/>
            <person name="Zhou L."/>
            <person name="Wu L."/>
            <person name="An W."/>
            <person name="Chen Y."/>
            <person name="Zhao L."/>
        </authorList>
    </citation>
    <scope>NUCLEOTIDE SEQUENCE [LARGE SCALE GENOMIC DNA]</scope>
    <source>
        <strain evidence="1 2">W25</strain>
    </source>
</reference>
<keyword evidence="2" id="KW-1185">Reference proteome</keyword>
<proteinExistence type="predicted"/>
<dbReference type="Proteomes" id="UP000017973">
    <property type="component" value="Unassembled WGS sequence"/>
</dbReference>
<dbReference type="HOGENOM" id="CLU_3213310_0_0_9"/>
<accession>V6M670</accession>
<evidence type="ECO:0000313" key="1">
    <source>
        <dbReference type="EMBL" id="EST53817.1"/>
    </source>
</evidence>
<sequence>MTGNRDCPQNIHFWIMDEVNAMKLDCFSIVVKNRMTDKLRRLQI</sequence>
<dbReference type="AlphaFoldDB" id="V6M670"/>
<organism evidence="1 2">
    <name type="scientific">Brevibacillus panacihumi W25</name>
    <dbReference type="NCBI Taxonomy" id="1408254"/>
    <lineage>
        <taxon>Bacteria</taxon>
        <taxon>Bacillati</taxon>
        <taxon>Bacillota</taxon>
        <taxon>Bacilli</taxon>
        <taxon>Bacillales</taxon>
        <taxon>Paenibacillaceae</taxon>
        <taxon>Brevibacillus</taxon>
    </lineage>
</organism>
<dbReference type="EMBL" id="AYJU01000017">
    <property type="protein sequence ID" value="EST53817.1"/>
    <property type="molecule type" value="Genomic_DNA"/>
</dbReference>
<protein>
    <submittedName>
        <fullName evidence="1">Uncharacterized protein</fullName>
    </submittedName>
</protein>
<gene>
    <name evidence="1" type="ORF">T458_16530</name>
</gene>
<comment type="caution">
    <text evidence="1">The sequence shown here is derived from an EMBL/GenBank/DDBJ whole genome shotgun (WGS) entry which is preliminary data.</text>
</comment>
<evidence type="ECO:0000313" key="2">
    <source>
        <dbReference type="Proteomes" id="UP000017973"/>
    </source>
</evidence>